<dbReference type="NCBIfam" id="NF005877">
    <property type="entry name" value="PRK07824.1"/>
    <property type="match status" value="1"/>
</dbReference>
<dbReference type="PROSITE" id="PS00455">
    <property type="entry name" value="AMP_BINDING"/>
    <property type="match status" value="1"/>
</dbReference>
<dbReference type="EMBL" id="PDJF01000001">
    <property type="protein sequence ID" value="PFG27292.1"/>
    <property type="molecule type" value="Genomic_DNA"/>
</dbReference>
<sequence length="363" mass="38340">MRTLEVLLIDDPLSALPHIEEALEGRRSFLPVPAHDPNRAGLLRTTQRAGEPIEEDVALVMCTSGSTGTPKGALLSAQNLRASVQATAEIIGQGSWVLAMPAHYIAGMQVLVRSVLAGTTPQVLDVRGGFSIPDFARLRGDYVSLTPMQLLKAMDYLDGIEALREYKAVLVGGAGIPDDALRAAKELGITVVTTYGASETAGGCVYNGYPIPGAHVALDGQRVVLSGPMVARGYRTPDPALQDGTFYTSDAGQLIDGRLEILGRMDTIIDSGGVKVHPEVVEKHLLNVDGVSAAAVVGIPDPRLGTAVACGYEGTASPLEVIAALNDAELPAWEIPREIRQMELPKLSSGKVDRLKLQQVLAG</sequence>
<evidence type="ECO:0000313" key="3">
    <source>
        <dbReference type="EMBL" id="PFG27292.1"/>
    </source>
</evidence>
<dbReference type="InterPro" id="IPR020845">
    <property type="entry name" value="AMP-binding_CS"/>
</dbReference>
<dbReference type="Proteomes" id="UP000221653">
    <property type="component" value="Unassembled WGS sequence"/>
</dbReference>
<dbReference type="SUPFAM" id="SSF56801">
    <property type="entry name" value="Acetyl-CoA synthetase-like"/>
    <property type="match status" value="1"/>
</dbReference>
<protein>
    <submittedName>
        <fullName evidence="3">O-succinylbenzoic acid--CoA ligase</fullName>
    </submittedName>
</protein>
<dbReference type="Gene3D" id="3.30.300.30">
    <property type="match status" value="1"/>
</dbReference>
<dbReference type="InterPro" id="IPR025110">
    <property type="entry name" value="AMP-bd_C"/>
</dbReference>
<dbReference type="GO" id="GO:0031956">
    <property type="term" value="F:medium-chain fatty acid-CoA ligase activity"/>
    <property type="evidence" value="ECO:0007669"/>
    <property type="project" value="TreeGrafter"/>
</dbReference>
<dbReference type="RefSeq" id="WP_048379997.1">
    <property type="nucleotide sequence ID" value="NZ_LDYE01000006.1"/>
</dbReference>
<gene>
    <name evidence="3" type="ORF">ATK06_0347</name>
</gene>
<dbReference type="Pfam" id="PF13193">
    <property type="entry name" value="AMP-binding_C"/>
    <property type="match status" value="1"/>
</dbReference>
<evidence type="ECO:0000259" key="1">
    <source>
        <dbReference type="Pfam" id="PF00501"/>
    </source>
</evidence>
<keyword evidence="3" id="KW-0436">Ligase</keyword>
<keyword evidence="4" id="KW-1185">Reference proteome</keyword>
<name>A0A2A9DMV5_9CORY</name>
<evidence type="ECO:0000259" key="2">
    <source>
        <dbReference type="Pfam" id="PF13193"/>
    </source>
</evidence>
<dbReference type="AlphaFoldDB" id="A0A2A9DMV5"/>
<proteinExistence type="predicted"/>
<organism evidence="3 4">
    <name type="scientific">Corynebacterium renale</name>
    <dbReference type="NCBI Taxonomy" id="1724"/>
    <lineage>
        <taxon>Bacteria</taxon>
        <taxon>Bacillati</taxon>
        <taxon>Actinomycetota</taxon>
        <taxon>Actinomycetes</taxon>
        <taxon>Mycobacteriales</taxon>
        <taxon>Corynebacteriaceae</taxon>
        <taxon>Corynebacterium</taxon>
    </lineage>
</organism>
<feature type="domain" description="AMP-binding enzyme C-terminal" evidence="2">
    <location>
        <begin position="281"/>
        <end position="351"/>
    </location>
</feature>
<dbReference type="InterPro" id="IPR042099">
    <property type="entry name" value="ANL_N_sf"/>
</dbReference>
<comment type="caution">
    <text evidence="3">The sequence shown here is derived from an EMBL/GenBank/DDBJ whole genome shotgun (WGS) entry which is preliminary data.</text>
</comment>
<reference evidence="3 4" key="1">
    <citation type="submission" date="2017-10" db="EMBL/GenBank/DDBJ databases">
        <title>Sequencing the genomes of 1000 actinobacteria strains.</title>
        <authorList>
            <person name="Klenk H.-P."/>
        </authorList>
    </citation>
    <scope>NUCLEOTIDE SEQUENCE [LARGE SCALE GENOMIC DNA]</scope>
    <source>
        <strain evidence="3 4">DSM 20688</strain>
    </source>
</reference>
<dbReference type="OrthoDB" id="9803968at2"/>
<dbReference type="Gene3D" id="3.40.50.12780">
    <property type="entry name" value="N-terminal domain of ligase-like"/>
    <property type="match status" value="1"/>
</dbReference>
<dbReference type="PANTHER" id="PTHR43201:SF32">
    <property type="entry name" value="2-SUCCINYLBENZOATE--COA LIGASE, CHLOROPLASTIC_PEROXISOMAL"/>
    <property type="match status" value="1"/>
</dbReference>
<dbReference type="Pfam" id="PF00501">
    <property type="entry name" value="AMP-binding"/>
    <property type="match status" value="1"/>
</dbReference>
<dbReference type="InterPro" id="IPR045851">
    <property type="entry name" value="AMP-bd_C_sf"/>
</dbReference>
<dbReference type="STRING" id="1724.GCA_001044175_01639"/>
<evidence type="ECO:0000313" key="4">
    <source>
        <dbReference type="Proteomes" id="UP000221653"/>
    </source>
</evidence>
<dbReference type="GO" id="GO:0006631">
    <property type="term" value="P:fatty acid metabolic process"/>
    <property type="evidence" value="ECO:0007669"/>
    <property type="project" value="TreeGrafter"/>
</dbReference>
<accession>A0A2A9DMV5</accession>
<feature type="domain" description="AMP-dependent synthetase/ligase" evidence="1">
    <location>
        <begin position="47"/>
        <end position="210"/>
    </location>
</feature>
<dbReference type="InterPro" id="IPR000873">
    <property type="entry name" value="AMP-dep_synth/lig_dom"/>
</dbReference>
<dbReference type="PANTHER" id="PTHR43201">
    <property type="entry name" value="ACYL-COA SYNTHETASE"/>
    <property type="match status" value="1"/>
</dbReference>